<dbReference type="AlphaFoldDB" id="A0A858REJ0"/>
<dbReference type="Proteomes" id="UP000501812">
    <property type="component" value="Chromosome"/>
</dbReference>
<proteinExistence type="predicted"/>
<name>A0A858REJ0_9BACT</name>
<accession>A0A858REJ0</accession>
<keyword evidence="1" id="KW-0732">Signal</keyword>
<evidence type="ECO:0000313" key="2">
    <source>
        <dbReference type="EMBL" id="QJE94730.1"/>
    </source>
</evidence>
<evidence type="ECO:0000313" key="3">
    <source>
        <dbReference type="Proteomes" id="UP000501812"/>
    </source>
</evidence>
<evidence type="ECO:0000256" key="1">
    <source>
        <dbReference type="SAM" id="SignalP"/>
    </source>
</evidence>
<reference evidence="2 3" key="1">
    <citation type="submission" date="2020-04" db="EMBL/GenBank/DDBJ databases">
        <title>Luteolibacter sp. G-1-1-1 isolated from soil.</title>
        <authorList>
            <person name="Dahal R.H."/>
        </authorList>
    </citation>
    <scope>NUCLEOTIDE SEQUENCE [LARGE SCALE GENOMIC DNA]</scope>
    <source>
        <strain evidence="2 3">G-1-1-1</strain>
    </source>
</reference>
<feature type="chain" id="PRO_5032275002" evidence="1">
    <location>
        <begin position="19"/>
        <end position="180"/>
    </location>
</feature>
<sequence>MKLSLFALLALVPLASGQAPEGAGMGAGHLPKDIKAPIGRAVSDKDLKARQEREKFGGFAPEGSGPQGWDLEKNSEFLVFDGNYTIVPKGAILHVPERYKTQVVAKPQGNFILWQEFITRYRAVVSSFEVSLEEASGQAAIKPERLDAASKTGMIVVGTLNHNPISVAKGTATVAQTPAR</sequence>
<organism evidence="2 3">
    <name type="scientific">Luteolibacter luteus</name>
    <dbReference type="NCBI Taxonomy" id="2728835"/>
    <lineage>
        <taxon>Bacteria</taxon>
        <taxon>Pseudomonadati</taxon>
        <taxon>Verrucomicrobiota</taxon>
        <taxon>Verrucomicrobiia</taxon>
        <taxon>Verrucomicrobiales</taxon>
        <taxon>Verrucomicrobiaceae</taxon>
        <taxon>Luteolibacter</taxon>
    </lineage>
</organism>
<feature type="signal peptide" evidence="1">
    <location>
        <begin position="1"/>
        <end position="18"/>
    </location>
</feature>
<protein>
    <submittedName>
        <fullName evidence="2">Uncharacterized protein</fullName>
    </submittedName>
</protein>
<gene>
    <name evidence="2" type="ORF">HHL09_02685</name>
</gene>
<dbReference type="KEGG" id="luo:HHL09_02685"/>
<dbReference type="RefSeq" id="WP_169452951.1">
    <property type="nucleotide sequence ID" value="NZ_CP051774.1"/>
</dbReference>
<keyword evidence="3" id="KW-1185">Reference proteome</keyword>
<dbReference type="EMBL" id="CP051774">
    <property type="protein sequence ID" value="QJE94730.1"/>
    <property type="molecule type" value="Genomic_DNA"/>
</dbReference>